<keyword evidence="5" id="KW-1185">Reference proteome</keyword>
<dbReference type="InterPro" id="IPR011009">
    <property type="entry name" value="Kinase-like_dom_sf"/>
</dbReference>
<dbReference type="PROSITE" id="PS50011">
    <property type="entry name" value="PROTEIN_KINASE_DOM"/>
    <property type="match status" value="1"/>
</dbReference>
<feature type="domain" description="GGDEF" evidence="3">
    <location>
        <begin position="1468"/>
        <end position="1603"/>
    </location>
</feature>
<keyword evidence="4" id="KW-0418">Kinase</keyword>
<dbReference type="Gene3D" id="3.30.450.40">
    <property type="match status" value="1"/>
</dbReference>
<dbReference type="Pfam" id="PF00990">
    <property type="entry name" value="GGDEF"/>
    <property type="match status" value="1"/>
</dbReference>
<dbReference type="InterPro" id="IPR041664">
    <property type="entry name" value="AAA_16"/>
</dbReference>
<proteinExistence type="predicted"/>
<dbReference type="GO" id="GO:0016020">
    <property type="term" value="C:membrane"/>
    <property type="evidence" value="ECO:0007669"/>
    <property type="project" value="UniProtKB-SubCell"/>
</dbReference>
<keyword evidence="4" id="KW-0808">Transferase</keyword>
<dbReference type="SUPFAM" id="SSF56112">
    <property type="entry name" value="Protein kinase-like (PK-like)"/>
    <property type="match status" value="1"/>
</dbReference>
<dbReference type="InterPro" id="IPR029787">
    <property type="entry name" value="Nucleotide_cyclase"/>
</dbReference>
<dbReference type="InterPro" id="IPR043128">
    <property type="entry name" value="Rev_trsase/Diguanyl_cyclase"/>
</dbReference>
<feature type="domain" description="Protein kinase" evidence="2">
    <location>
        <begin position="1"/>
        <end position="212"/>
    </location>
</feature>
<evidence type="ECO:0000259" key="2">
    <source>
        <dbReference type="PROSITE" id="PS50011"/>
    </source>
</evidence>
<evidence type="ECO:0000259" key="3">
    <source>
        <dbReference type="PROSITE" id="PS50887"/>
    </source>
</evidence>
<sequence length="1614" mass="175210">MSILRRLTDVERIPQIMVGADEKDAVLLEDSGGVILPELVETGPMRVDDLLAFAEDLSGIVEAIHRHGVIHKDINPNNIVVAGDPARPILIDFDLATTFALERPAFTHVKDIVGTLPYLAPEQTGRTGWAVDQRADLYSLGATLYELATGEPPFGDGDLLQLVHDHLTRVPTPAWERNPQVPPALSRIIGKLLEKEPDNRYQSAVGVLYDLRRLRRALVREEDTNFILGERDFPWRLAAPSHLVGRAPEIEILRAALDDAIAGRCRGLLIGGAPGVGKTSLIDELRPLITAAGGWFVSGKSDQYRQDAASDALCQALRGVGRLLLAEPENELTALRPRLLEALDANAGLIAAMVPEMATVLGVPAEADDDPVRVQARLQQAALSMLRALARAELPIVVVLDDLQWAGSILMGFMDAVIADHGLHGILLVGAYRDNEVDATHPLSAVLQRWQSLEDGPRYVRLTNLPAADLGTLLGDMLRITGPAAAALADAIQPHSGGNPFDTVEFVNALRREGVLTLEDDGWTWDAAAIRQHIDLGDVVTLLTQRILALPEPSQDILRLMACLGGDVELSLLQAAAGTGPIETDASAARVEAALTPALEDGLLVMEQGGTVRFRHDRIQQATYGGLTPSDRRVRHLAVARQLADVPGFRVVAAEQYLAALALLTDPAERIRAALLFRQAAGHARRLANYALTERFLAAAIDLVEDTDASQSERARLRVELTVERHAALLGLSRFEELDRLWEIIEAICDDPLLRAEAASAQMMSLMNRARPEEATELGLSVLAELGNPAPAAGDLLPEIEQGLDALRDWVSSGSVDEDVRRGPNPDPCTKAVAKIIDKLVPPAFFAGAPVMPWIVTSAAQLWAHGGPLPGLVTPLSHASFVTVALRSDYRTGFATVSRVLAVGKALGFEPQTSTARMLYGLSAGHWFEPLEDCLRTLRRGFEGLVRGGEMMYSGLSFYGSIWEALEWGPTLDDALAEIETGEAFTERTGNSLVRAFIHSVRQAVQALQGRTNAPGAFSDGSFDDAAYRATLDANPAALAQYHLTHAIVADVFCDRTALAEHAGSAIALLPVYESSIASLWGRLVQGLALSGQVAAAAPQARKDLLNEFDQYRAWMAARTVEAPANFAHLLALLDAERAAAIGDVEAAIRAYDSARHEIEHRQRPWHRAIIAERSGRFYLAQNIEHAGRAALREARQFYQAWGATGKVDHLELEFPFLKAQTAKSCGSTQRGTWSTIGSNSSSNLSADSVDVLAILRASQSLSSETSLARLQVRVADLLCGLTGATSARMLLRDPNQGGWYLPHHKGHEHLSITQETAAGRVPLSVVRYVERTHQPLLVEDATRDDRFAHDPYLTALDSCALLVVPLQTRDEISALLLLENRRSRSAFGTNRLDTVRLIAGQLSVSLDNAMLYTELERKVAERTQALQAANGQLELLAVTDALTGLSNRRRLTETLDMEWRRAIRPGTPLALAMIDIDEFKRYNDHYGHQAGDDCLREVAGAMQGAVRDTDLVARYGGEEFTIVLPKTDLTTAHKIAERIRTTIAALAEPHVKAKHRIVTISIGVAATVPAPTTIAEQLLKAADNALYEAKRTGRNRVVAAANIIDGKETQPCT</sequence>
<dbReference type="SMART" id="SM00065">
    <property type="entry name" value="GAF"/>
    <property type="match status" value="1"/>
</dbReference>
<dbReference type="SUPFAM" id="SSF52540">
    <property type="entry name" value="P-loop containing nucleoside triphosphate hydrolases"/>
    <property type="match status" value="1"/>
</dbReference>
<dbReference type="FunFam" id="3.30.70.270:FF:000001">
    <property type="entry name" value="Diguanylate cyclase domain protein"/>
    <property type="match status" value="1"/>
</dbReference>
<dbReference type="GO" id="GO:0004674">
    <property type="term" value="F:protein serine/threonine kinase activity"/>
    <property type="evidence" value="ECO:0007669"/>
    <property type="project" value="UniProtKB-KW"/>
</dbReference>
<dbReference type="CDD" id="cd01949">
    <property type="entry name" value="GGDEF"/>
    <property type="match status" value="1"/>
</dbReference>
<dbReference type="InterPro" id="IPR027417">
    <property type="entry name" value="P-loop_NTPase"/>
</dbReference>
<accession>A0A5K8ALN2</accession>
<dbReference type="EMBL" id="AP021879">
    <property type="protein sequence ID" value="BBO92504.1"/>
    <property type="molecule type" value="Genomic_DNA"/>
</dbReference>
<dbReference type="GO" id="GO:0005524">
    <property type="term" value="F:ATP binding"/>
    <property type="evidence" value="ECO:0007669"/>
    <property type="project" value="InterPro"/>
</dbReference>
<organism evidence="4 5">
    <name type="scientific">Desulfosarcina ovata subsp. ovata</name>
    <dbReference type="NCBI Taxonomy" id="2752305"/>
    <lineage>
        <taxon>Bacteria</taxon>
        <taxon>Pseudomonadati</taxon>
        <taxon>Thermodesulfobacteriota</taxon>
        <taxon>Desulfobacteria</taxon>
        <taxon>Desulfobacterales</taxon>
        <taxon>Desulfosarcinaceae</taxon>
        <taxon>Desulfosarcina</taxon>
    </lineage>
</organism>
<keyword evidence="4" id="KW-0723">Serine/threonine-protein kinase</keyword>
<dbReference type="PROSITE" id="PS50887">
    <property type="entry name" value="GGDEF"/>
    <property type="match status" value="1"/>
</dbReference>
<dbReference type="SMART" id="SM00267">
    <property type="entry name" value="GGDEF"/>
    <property type="match status" value="1"/>
</dbReference>
<dbReference type="Gene3D" id="1.10.510.10">
    <property type="entry name" value="Transferase(Phosphotransferase) domain 1"/>
    <property type="match status" value="1"/>
</dbReference>
<dbReference type="Pfam" id="PF13191">
    <property type="entry name" value="AAA_16"/>
    <property type="match status" value="1"/>
</dbReference>
<evidence type="ECO:0000313" key="5">
    <source>
        <dbReference type="Proteomes" id="UP000422108"/>
    </source>
</evidence>
<dbReference type="Pfam" id="PF00069">
    <property type="entry name" value="Pkinase"/>
    <property type="match status" value="1"/>
</dbReference>
<dbReference type="SMART" id="SM00220">
    <property type="entry name" value="S_TKc"/>
    <property type="match status" value="1"/>
</dbReference>
<dbReference type="SUPFAM" id="SSF55781">
    <property type="entry name" value="GAF domain-like"/>
    <property type="match status" value="1"/>
</dbReference>
<comment type="subcellular location">
    <subcellularLocation>
        <location evidence="1">Membrane</location>
        <topology evidence="1">Single-pass membrane protein</topology>
    </subcellularLocation>
</comment>
<dbReference type="Proteomes" id="UP000422108">
    <property type="component" value="Chromosome"/>
</dbReference>
<reference evidence="4 5" key="1">
    <citation type="submission" date="2019-11" db="EMBL/GenBank/DDBJ databases">
        <title>Comparative genomics of hydrocarbon-degrading Desulfosarcina strains.</title>
        <authorList>
            <person name="Watanabe M."/>
            <person name="Kojima H."/>
            <person name="Fukui M."/>
        </authorList>
    </citation>
    <scope>NUCLEOTIDE SEQUENCE [LARGE SCALE GENOMIC DNA]</scope>
    <source>
        <strain evidence="5">oXyS1</strain>
    </source>
</reference>
<dbReference type="CDD" id="cd14014">
    <property type="entry name" value="STKc_PknB_like"/>
    <property type="match status" value="1"/>
</dbReference>
<protein>
    <submittedName>
        <fullName evidence="4">Serine/threonine protein kinase</fullName>
    </submittedName>
</protein>
<dbReference type="InterPro" id="IPR000719">
    <property type="entry name" value="Prot_kinase_dom"/>
</dbReference>
<dbReference type="Gene3D" id="3.30.70.270">
    <property type="match status" value="1"/>
</dbReference>
<name>A0A5K8ALN2_9BACT</name>
<dbReference type="PANTHER" id="PTHR43642:SF1">
    <property type="entry name" value="HYBRID SIGNAL TRANSDUCTION HISTIDINE KINASE G"/>
    <property type="match status" value="1"/>
</dbReference>
<evidence type="ECO:0000313" key="4">
    <source>
        <dbReference type="EMBL" id="BBO92504.1"/>
    </source>
</evidence>
<dbReference type="SUPFAM" id="SSF55073">
    <property type="entry name" value="Nucleotide cyclase"/>
    <property type="match status" value="1"/>
</dbReference>
<dbReference type="PANTHER" id="PTHR43642">
    <property type="entry name" value="HYBRID SIGNAL TRANSDUCTION HISTIDINE KINASE G"/>
    <property type="match status" value="1"/>
</dbReference>
<dbReference type="InterPro" id="IPR029016">
    <property type="entry name" value="GAF-like_dom_sf"/>
</dbReference>
<dbReference type="NCBIfam" id="TIGR00254">
    <property type="entry name" value="GGDEF"/>
    <property type="match status" value="1"/>
</dbReference>
<dbReference type="InterPro" id="IPR000160">
    <property type="entry name" value="GGDEF_dom"/>
</dbReference>
<dbReference type="InterPro" id="IPR053159">
    <property type="entry name" value="Hybrid_Histidine_Kinase"/>
</dbReference>
<gene>
    <name evidence="4" type="ORF">DSCOOX_56840</name>
</gene>
<dbReference type="Pfam" id="PF01590">
    <property type="entry name" value="GAF"/>
    <property type="match status" value="1"/>
</dbReference>
<evidence type="ECO:0000256" key="1">
    <source>
        <dbReference type="ARBA" id="ARBA00004167"/>
    </source>
</evidence>
<dbReference type="InterPro" id="IPR003018">
    <property type="entry name" value="GAF"/>
</dbReference>